<organism evidence="1 2">
    <name type="scientific">Coemansia furcata</name>
    <dbReference type="NCBI Taxonomy" id="417177"/>
    <lineage>
        <taxon>Eukaryota</taxon>
        <taxon>Fungi</taxon>
        <taxon>Fungi incertae sedis</taxon>
        <taxon>Zoopagomycota</taxon>
        <taxon>Kickxellomycotina</taxon>
        <taxon>Kickxellomycetes</taxon>
        <taxon>Kickxellales</taxon>
        <taxon>Kickxellaceae</taxon>
        <taxon>Coemansia</taxon>
    </lineage>
</organism>
<accession>A0ACC1LJC0</accession>
<evidence type="ECO:0000313" key="1">
    <source>
        <dbReference type="EMBL" id="KAJ2810373.1"/>
    </source>
</evidence>
<comment type="caution">
    <text evidence="1">The sequence shown here is derived from an EMBL/GenBank/DDBJ whole genome shotgun (WGS) entry which is preliminary data.</text>
</comment>
<dbReference type="Proteomes" id="UP001140096">
    <property type="component" value="Unassembled WGS sequence"/>
</dbReference>
<name>A0ACC1LJC0_9FUNG</name>
<sequence>MSSQTEPSSVQPPATGTTVHGSHFLTGRDSWISLVESNAKIVDKSLAIEHVVDSNYHIMIALAPHGSGKSTFLSMLAEYLALYSAVPKETRLEYFSEYELYTKRQVFFDKHFA</sequence>
<evidence type="ECO:0000313" key="2">
    <source>
        <dbReference type="Proteomes" id="UP001140096"/>
    </source>
</evidence>
<dbReference type="EMBL" id="JANBUP010000730">
    <property type="protein sequence ID" value="KAJ2810373.1"/>
    <property type="molecule type" value="Genomic_DNA"/>
</dbReference>
<reference evidence="1" key="1">
    <citation type="submission" date="2022-07" db="EMBL/GenBank/DDBJ databases">
        <title>Phylogenomic reconstructions and comparative analyses of Kickxellomycotina fungi.</title>
        <authorList>
            <person name="Reynolds N.K."/>
            <person name="Stajich J.E."/>
            <person name="Barry K."/>
            <person name="Grigoriev I.V."/>
            <person name="Crous P."/>
            <person name="Smith M.E."/>
        </authorList>
    </citation>
    <scope>NUCLEOTIDE SEQUENCE</scope>
    <source>
        <strain evidence="1">CBS 102833</strain>
    </source>
</reference>
<gene>
    <name evidence="1" type="ORF">H4S07_002704</name>
</gene>
<protein>
    <submittedName>
        <fullName evidence="1">Uncharacterized protein</fullName>
    </submittedName>
</protein>
<feature type="non-terminal residue" evidence="1">
    <location>
        <position position="113"/>
    </location>
</feature>
<proteinExistence type="predicted"/>
<keyword evidence="2" id="KW-1185">Reference proteome</keyword>